<sequence length="84" mass="9201">MQWGWLGMDSDMDKVAILNSGKAPFHERDLAEMLARHTASGRLKFTASYAEAAAFADLHSIGVGTPQQPGEHAYDLTHLFSAVR</sequence>
<keyword evidence="2" id="KW-0614">Plasmid</keyword>
<reference evidence="2" key="1">
    <citation type="submission" date="2013-09" db="EMBL/GenBank/DDBJ databases">
        <title>Complete nucleotide sequence of Streptomyces linear plasmid pFRL4.</title>
        <authorList>
            <person name="Chen Z."/>
            <person name="Fang P."/>
            <person name="Qin Z."/>
        </authorList>
    </citation>
    <scope>NUCLEOTIDE SEQUENCE</scope>
    <source>
        <plasmid evidence="2">pFRL4</plasmid>
    </source>
</reference>
<protein>
    <submittedName>
        <fullName evidence="2">UDP-glucose 6-dehydrogenase</fullName>
    </submittedName>
</protein>
<dbReference type="GO" id="GO:0016616">
    <property type="term" value="F:oxidoreductase activity, acting on the CH-OH group of donors, NAD or NADP as acceptor"/>
    <property type="evidence" value="ECO:0007669"/>
    <property type="project" value="InterPro"/>
</dbReference>
<feature type="domain" description="UDP-glucose/GDP-mannose dehydrogenase N-terminal" evidence="1">
    <location>
        <begin position="6"/>
        <end position="84"/>
    </location>
</feature>
<dbReference type="InterPro" id="IPR036291">
    <property type="entry name" value="NAD(P)-bd_dom_sf"/>
</dbReference>
<accession>V9Z4P4</accession>
<evidence type="ECO:0000259" key="1">
    <source>
        <dbReference type="Pfam" id="PF03721"/>
    </source>
</evidence>
<dbReference type="AlphaFoldDB" id="V9Z4P4"/>
<dbReference type="InterPro" id="IPR001732">
    <property type="entry name" value="UDP-Glc/GDP-Man_DH_N"/>
</dbReference>
<dbReference type="GO" id="GO:0051287">
    <property type="term" value="F:NAD binding"/>
    <property type="evidence" value="ECO:0007669"/>
    <property type="project" value="InterPro"/>
</dbReference>
<gene>
    <name evidence="2" type="ORF">pFRL4_274c</name>
</gene>
<dbReference type="PANTHER" id="PTHR43750">
    <property type="entry name" value="UDP-GLUCOSE 6-DEHYDROGENASE TUAD"/>
    <property type="match status" value="1"/>
</dbReference>
<organism evidence="2">
    <name type="scientific">Streptomyces sp. F2</name>
    <dbReference type="NCBI Taxonomy" id="317660"/>
    <lineage>
        <taxon>Bacteria</taxon>
        <taxon>Bacillati</taxon>
        <taxon>Actinomycetota</taxon>
        <taxon>Actinomycetes</taxon>
        <taxon>Kitasatosporales</taxon>
        <taxon>Streptomycetaceae</taxon>
        <taxon>Streptomyces</taxon>
    </lineage>
</organism>
<evidence type="ECO:0000313" key="2">
    <source>
        <dbReference type="EMBL" id="AHE39507.1"/>
    </source>
</evidence>
<proteinExistence type="predicted"/>
<dbReference type="Gene3D" id="3.40.50.720">
    <property type="entry name" value="NAD(P)-binding Rossmann-like Domain"/>
    <property type="match status" value="1"/>
</dbReference>
<dbReference type="EMBL" id="KF602049">
    <property type="protein sequence ID" value="AHE39507.1"/>
    <property type="molecule type" value="Genomic_DNA"/>
</dbReference>
<geneLocation type="plasmid" evidence="2">
    <name>pFRL4</name>
</geneLocation>
<dbReference type="SUPFAM" id="SSF51735">
    <property type="entry name" value="NAD(P)-binding Rossmann-fold domains"/>
    <property type="match status" value="1"/>
</dbReference>
<dbReference type="PANTHER" id="PTHR43750:SF3">
    <property type="entry name" value="UDP-GLUCOSE 6-DEHYDROGENASE TUAD"/>
    <property type="match status" value="1"/>
</dbReference>
<name>V9Z4P4_9ACTN</name>
<dbReference type="Pfam" id="PF03721">
    <property type="entry name" value="UDPG_MGDP_dh_N"/>
    <property type="match status" value="1"/>
</dbReference>